<accession>A0ABD2Z5X6</accession>
<dbReference type="PANTHER" id="PTHR34555">
    <property type="entry name" value="INTEGRAL MEMBRANE HEMOLYSIN-III-LIKE PROTEIN"/>
    <property type="match status" value="1"/>
</dbReference>
<organism evidence="1 2">
    <name type="scientific">Cinchona calisaya</name>
    <dbReference type="NCBI Taxonomy" id="153742"/>
    <lineage>
        <taxon>Eukaryota</taxon>
        <taxon>Viridiplantae</taxon>
        <taxon>Streptophyta</taxon>
        <taxon>Embryophyta</taxon>
        <taxon>Tracheophyta</taxon>
        <taxon>Spermatophyta</taxon>
        <taxon>Magnoliopsida</taxon>
        <taxon>eudicotyledons</taxon>
        <taxon>Gunneridae</taxon>
        <taxon>Pentapetalae</taxon>
        <taxon>asterids</taxon>
        <taxon>lamiids</taxon>
        <taxon>Gentianales</taxon>
        <taxon>Rubiaceae</taxon>
        <taxon>Cinchonoideae</taxon>
        <taxon>Cinchoneae</taxon>
        <taxon>Cinchona</taxon>
    </lineage>
</organism>
<dbReference type="AlphaFoldDB" id="A0ABD2Z5X6"/>
<keyword evidence="2" id="KW-1185">Reference proteome</keyword>
<dbReference type="Proteomes" id="UP001630127">
    <property type="component" value="Unassembled WGS sequence"/>
</dbReference>
<comment type="caution">
    <text evidence="1">The sequence shown here is derived from an EMBL/GenBank/DDBJ whole genome shotgun (WGS) entry which is preliminary data.</text>
</comment>
<dbReference type="InterPro" id="IPR018737">
    <property type="entry name" value="DREAM_LIN52"/>
</dbReference>
<proteinExistence type="predicted"/>
<evidence type="ECO:0000313" key="1">
    <source>
        <dbReference type="EMBL" id="KAL3514865.1"/>
    </source>
</evidence>
<name>A0ABD2Z5X6_9GENT</name>
<reference evidence="1 2" key="1">
    <citation type="submission" date="2024-11" db="EMBL/GenBank/DDBJ databases">
        <title>A near-complete genome assembly of Cinchona calisaya.</title>
        <authorList>
            <person name="Lian D.C."/>
            <person name="Zhao X.W."/>
            <person name="Wei L."/>
        </authorList>
    </citation>
    <scope>NUCLEOTIDE SEQUENCE [LARGE SCALE GENOMIC DNA]</scope>
    <source>
        <tissue evidence="1">Nenye</tissue>
    </source>
</reference>
<dbReference type="EMBL" id="JBJUIK010000011">
    <property type="protein sequence ID" value="KAL3514865.1"/>
    <property type="molecule type" value="Genomic_DNA"/>
</dbReference>
<evidence type="ECO:0000313" key="2">
    <source>
        <dbReference type="Proteomes" id="UP001630127"/>
    </source>
</evidence>
<protein>
    <submittedName>
        <fullName evidence="1">Uncharacterized protein</fullName>
    </submittedName>
</protein>
<dbReference type="Pfam" id="PF10044">
    <property type="entry name" value="LIN52"/>
    <property type="match status" value="1"/>
</dbReference>
<gene>
    <name evidence="1" type="ORF">ACH5RR_027582</name>
</gene>
<sequence length="203" mass="22364">MQSLLKVQLYPLMMQMMNAEINYNGVVIGGVAIPFFKQGNGGIGLSSCNKQPPGAAKKTALRDVQNQPSGLAQNHQENSSFLAGGADADGVRVCGNKRLTPECPSGTHHQQMMEQYIHLQKLLKECDESNCRNYIQLLQHLSPAELSRHAFEVEARATQLEMEEGKEMHRMKALNILGVSTLTDNSLQTTSTLTSIHCNLVEE</sequence>
<dbReference type="PANTHER" id="PTHR34555:SF7">
    <property type="entry name" value="DUF3741 DOMAIN-CONTAINING PROTEIN"/>
    <property type="match status" value="1"/>
</dbReference>